<dbReference type="GO" id="GO:0030686">
    <property type="term" value="C:90S preribosome"/>
    <property type="evidence" value="ECO:0007669"/>
    <property type="project" value="TreeGrafter"/>
</dbReference>
<accession>A0A6J0BJ69</accession>
<keyword evidence="7" id="KW-0175">Coiled coil</keyword>
<evidence type="ECO:0000313" key="9">
    <source>
        <dbReference type="Proteomes" id="UP000829291"/>
    </source>
</evidence>
<feature type="compositionally biased region" description="Basic and acidic residues" evidence="8">
    <location>
        <begin position="58"/>
        <end position="70"/>
    </location>
</feature>
<dbReference type="FunCoup" id="A0A6J0BJ69">
    <property type="interactions" value="1448"/>
</dbReference>
<organism evidence="10">
    <name type="scientific">Neodiprion lecontei</name>
    <name type="common">Redheaded pine sawfly</name>
    <dbReference type="NCBI Taxonomy" id="441921"/>
    <lineage>
        <taxon>Eukaryota</taxon>
        <taxon>Metazoa</taxon>
        <taxon>Ecdysozoa</taxon>
        <taxon>Arthropoda</taxon>
        <taxon>Hexapoda</taxon>
        <taxon>Insecta</taxon>
        <taxon>Pterygota</taxon>
        <taxon>Neoptera</taxon>
        <taxon>Endopterygota</taxon>
        <taxon>Hymenoptera</taxon>
        <taxon>Tenthredinoidea</taxon>
        <taxon>Diprionidae</taxon>
        <taxon>Diprioninae</taxon>
        <taxon>Neodiprion</taxon>
    </lineage>
</organism>
<keyword evidence="6" id="KW-0687">Ribonucleoprotein</keyword>
<dbReference type="RefSeq" id="XP_015514740.1">
    <property type="nucleotide sequence ID" value="XM_015659254.2"/>
</dbReference>
<dbReference type="InterPro" id="IPR009292">
    <property type="entry name" value="RRP36"/>
</dbReference>
<evidence type="ECO:0000256" key="3">
    <source>
        <dbReference type="ARBA" id="ARBA00022517"/>
    </source>
</evidence>
<dbReference type="Proteomes" id="UP000829291">
    <property type="component" value="Chromosome 7"/>
</dbReference>
<evidence type="ECO:0000256" key="8">
    <source>
        <dbReference type="SAM" id="MobiDB-lite"/>
    </source>
</evidence>
<dbReference type="OrthoDB" id="448446at2759"/>
<dbReference type="GO" id="GO:0000462">
    <property type="term" value="P:maturation of SSU-rRNA from tricistronic rRNA transcript (SSU-rRNA, 5.8S rRNA, LSU-rRNA)"/>
    <property type="evidence" value="ECO:0007669"/>
    <property type="project" value="TreeGrafter"/>
</dbReference>
<evidence type="ECO:0000256" key="4">
    <source>
        <dbReference type="ARBA" id="ARBA00022552"/>
    </source>
</evidence>
<reference evidence="10" key="1">
    <citation type="submission" date="2025-08" db="UniProtKB">
        <authorList>
            <consortium name="RefSeq"/>
        </authorList>
    </citation>
    <scope>IDENTIFICATION</scope>
    <source>
        <tissue evidence="10">Thorax and Abdomen</tissue>
    </source>
</reference>
<dbReference type="Pfam" id="PF06102">
    <property type="entry name" value="RRP36"/>
    <property type="match status" value="1"/>
</dbReference>
<comment type="subcellular location">
    <subcellularLocation>
        <location evidence="1 6">Nucleus</location>
        <location evidence="1 6">Nucleolus</location>
    </subcellularLocation>
</comment>
<evidence type="ECO:0000256" key="2">
    <source>
        <dbReference type="ARBA" id="ARBA00009418"/>
    </source>
</evidence>
<evidence type="ECO:0000256" key="7">
    <source>
        <dbReference type="SAM" id="Coils"/>
    </source>
</evidence>
<comment type="function">
    <text evidence="6">Component of the 90S pre-ribosome involved in the maturation of rRNAs. Required for early cleavages of the pre-RNAs in the 40S ribosomal subunit maturation pathway.</text>
</comment>
<dbReference type="KEGG" id="nlo:107220596"/>
<feature type="compositionally biased region" description="Basic residues" evidence="8">
    <location>
        <begin position="207"/>
        <end position="218"/>
    </location>
</feature>
<evidence type="ECO:0000256" key="5">
    <source>
        <dbReference type="ARBA" id="ARBA00023242"/>
    </source>
</evidence>
<dbReference type="InParanoid" id="A0A6J0BJ69"/>
<dbReference type="GO" id="GO:0005730">
    <property type="term" value="C:nucleolus"/>
    <property type="evidence" value="ECO:0007669"/>
    <property type="project" value="UniProtKB-SubCell"/>
</dbReference>
<dbReference type="GeneID" id="107220596"/>
<feature type="coiled-coil region" evidence="7">
    <location>
        <begin position="137"/>
        <end position="204"/>
    </location>
</feature>
<feature type="compositionally biased region" description="Basic and acidic residues" evidence="8">
    <location>
        <begin position="219"/>
        <end position="233"/>
    </location>
</feature>
<evidence type="ECO:0000256" key="6">
    <source>
        <dbReference type="RuleBase" id="RU368027"/>
    </source>
</evidence>
<keyword evidence="5 6" id="KW-0539">Nucleus</keyword>
<dbReference type="AlphaFoldDB" id="A0A6J0BJ69"/>
<proteinExistence type="inferred from homology"/>
<name>A0A6J0BJ69_NEOLC</name>
<feature type="region of interest" description="Disordered" evidence="8">
    <location>
        <begin position="207"/>
        <end position="233"/>
    </location>
</feature>
<sequence length="233" mass="27906">MASNEENVIVEEDADRVKIREELSTMSFEDLQKLKQKLGTKVYNEAMFGASRRKKTDFKRENKNRPRETTSKLQVPRFKEIVPVKKKIVRDPRYDSLCGTFNEKAFKNSYKFLNGIVENDIKALKKELDETEDPKMIKKIKYLIQRLENRQREEKRREMKELRVAEEKQEKIETLKRGEKPVFKKKSEKRVLELVSQYEELKKSGKLKKHIERLRKKNASKDRKKLSIQDTER</sequence>
<evidence type="ECO:0000313" key="10">
    <source>
        <dbReference type="RefSeq" id="XP_015514740.1"/>
    </source>
</evidence>
<feature type="region of interest" description="Disordered" evidence="8">
    <location>
        <begin position="53"/>
        <end position="74"/>
    </location>
</feature>
<evidence type="ECO:0000256" key="1">
    <source>
        <dbReference type="ARBA" id="ARBA00004604"/>
    </source>
</evidence>
<keyword evidence="3 6" id="KW-0690">Ribosome biogenesis</keyword>
<dbReference type="PANTHER" id="PTHR21738:SF0">
    <property type="entry name" value="RIBOSOMAL RNA PROCESSING PROTEIN 36 HOMOLOG"/>
    <property type="match status" value="1"/>
</dbReference>
<comment type="similarity">
    <text evidence="2 6">Belongs to the RRP36 family.</text>
</comment>
<keyword evidence="4 6" id="KW-0698">rRNA processing</keyword>
<keyword evidence="9" id="KW-1185">Reference proteome</keyword>
<dbReference type="PANTHER" id="PTHR21738">
    <property type="entry name" value="RIBOSOMAL RNA PROCESSING PROTEIN 36 HOMOLOG"/>
    <property type="match status" value="1"/>
</dbReference>
<protein>
    <recommendedName>
        <fullName evidence="6">rRNA biogenesis protein RRP36</fullName>
    </recommendedName>
</protein>
<gene>
    <name evidence="10" type="primary">LOC107220596</name>
</gene>
<comment type="subunit">
    <text evidence="6">Associates with 90S and pre-40S pre-ribosomal particles.</text>
</comment>